<dbReference type="AlphaFoldDB" id="A0A926DMK7"/>
<dbReference type="PANTHER" id="PTHR43308:SF5">
    <property type="entry name" value="S-LAYER PROTEIN _ PEPTIDOGLYCAN ENDO-BETA-N-ACETYLGLUCOSAMINIDASE"/>
    <property type="match status" value="1"/>
</dbReference>
<keyword evidence="5" id="KW-1185">Reference proteome</keyword>
<evidence type="ECO:0000313" key="5">
    <source>
        <dbReference type="Proteomes" id="UP000611762"/>
    </source>
</evidence>
<dbReference type="EMBL" id="JACRSU010000002">
    <property type="protein sequence ID" value="MBC8540733.1"/>
    <property type="molecule type" value="Genomic_DNA"/>
</dbReference>
<protein>
    <submittedName>
        <fullName evidence="4">S-layer homology domain-containing protein</fullName>
    </submittedName>
</protein>
<gene>
    <name evidence="4" type="ORF">H8698_07050</name>
</gene>
<keyword evidence="2" id="KW-0732">Signal</keyword>
<name>A0A926DMK7_9FIRM</name>
<dbReference type="InterPro" id="IPR051465">
    <property type="entry name" value="Cell_Envelope_Struct_Comp"/>
</dbReference>
<dbReference type="InterPro" id="IPR001119">
    <property type="entry name" value="SLH_dom"/>
</dbReference>
<sequence>MKKSVSMLICFILLVSLGINVHAEEFNDLPESHWAYQDIMTLAGEGTVNGYEDGSFQPSKTVTRAEFVKMIGKWDRAYEGTFSDLSQTHWGYEYIMWSGLEPEGNYIYPDREMLRSDVINLIWKRNGSPENNDAPYAISKQGTNRDATSWGYTIGLVQGDDGFNLRLDKALTRAEAATLIVRSRTIIAENKQYHFKNVVSENLLAQTFHSVFPGETYDKNATITYGELARAVMTLGAGGKPIYYDSSSLDTHDLFEHEYAKDLYVLANKVWGSEYYSQEKIDQNANLQDSLSGLVYGLVRRGGKTVNLGKLDAFYEDCVDAKSTTMENLCLSYAAAGGVKLTAGARLGAEQEATLGDIAALLVQLDEAAGLELGYIGDAMYNVKLNKDLSVYPANYADYASVIEGVPVSVYNLKQEATKPAEYYTKANQCAFVYTAFLGEVKNILKSEQNVNVSFTFYPSLTYEENGKTVFIVKCTATSDTVDLNSAFSKFLKEKTDLKAVPNKDFFVAFETYQPLMDVYLPSTGAFIKSIIIPD</sequence>
<evidence type="ECO:0000256" key="1">
    <source>
        <dbReference type="ARBA" id="ARBA00022737"/>
    </source>
</evidence>
<evidence type="ECO:0000259" key="3">
    <source>
        <dbReference type="PROSITE" id="PS51272"/>
    </source>
</evidence>
<proteinExistence type="predicted"/>
<dbReference type="RefSeq" id="WP_249311885.1">
    <property type="nucleotide sequence ID" value="NZ_JACRSU010000002.1"/>
</dbReference>
<reference evidence="4" key="1">
    <citation type="submission" date="2020-08" db="EMBL/GenBank/DDBJ databases">
        <title>Genome public.</title>
        <authorList>
            <person name="Liu C."/>
            <person name="Sun Q."/>
        </authorList>
    </citation>
    <scope>NUCLEOTIDE SEQUENCE</scope>
    <source>
        <strain evidence="4">H8</strain>
    </source>
</reference>
<organism evidence="4 5">
    <name type="scientific">Congzhengia minquanensis</name>
    <dbReference type="NCBI Taxonomy" id="2763657"/>
    <lineage>
        <taxon>Bacteria</taxon>
        <taxon>Bacillati</taxon>
        <taxon>Bacillota</taxon>
        <taxon>Clostridia</taxon>
        <taxon>Eubacteriales</taxon>
        <taxon>Oscillospiraceae</taxon>
        <taxon>Congzhengia</taxon>
    </lineage>
</organism>
<dbReference type="Proteomes" id="UP000611762">
    <property type="component" value="Unassembled WGS sequence"/>
</dbReference>
<evidence type="ECO:0000256" key="2">
    <source>
        <dbReference type="SAM" id="SignalP"/>
    </source>
</evidence>
<feature type="domain" description="SLH" evidence="3">
    <location>
        <begin position="131"/>
        <end position="194"/>
    </location>
</feature>
<dbReference type="PROSITE" id="PS51272">
    <property type="entry name" value="SLH"/>
    <property type="match status" value="2"/>
</dbReference>
<feature type="signal peptide" evidence="2">
    <location>
        <begin position="1"/>
        <end position="23"/>
    </location>
</feature>
<feature type="domain" description="SLH" evidence="3">
    <location>
        <begin position="22"/>
        <end position="85"/>
    </location>
</feature>
<evidence type="ECO:0000313" key="4">
    <source>
        <dbReference type="EMBL" id="MBC8540733.1"/>
    </source>
</evidence>
<comment type="caution">
    <text evidence="4">The sequence shown here is derived from an EMBL/GenBank/DDBJ whole genome shotgun (WGS) entry which is preliminary data.</text>
</comment>
<feature type="chain" id="PRO_5037985925" evidence="2">
    <location>
        <begin position="24"/>
        <end position="535"/>
    </location>
</feature>
<accession>A0A926DMK7</accession>
<keyword evidence="1" id="KW-0677">Repeat</keyword>
<dbReference type="PANTHER" id="PTHR43308">
    <property type="entry name" value="OUTER MEMBRANE PROTEIN ALPHA-RELATED"/>
    <property type="match status" value="1"/>
</dbReference>
<dbReference type="Pfam" id="PF00395">
    <property type="entry name" value="SLH"/>
    <property type="match status" value="1"/>
</dbReference>